<keyword evidence="2" id="KW-1185">Reference proteome</keyword>
<protein>
    <submittedName>
        <fullName evidence="1">Uncharacterized protein</fullName>
    </submittedName>
</protein>
<dbReference type="GeneID" id="17283700"/>
<organism evidence="1 2">
    <name type="scientific">Emiliania huxleyi (strain CCMP1516)</name>
    <dbReference type="NCBI Taxonomy" id="280463"/>
    <lineage>
        <taxon>Eukaryota</taxon>
        <taxon>Haptista</taxon>
        <taxon>Haptophyta</taxon>
        <taxon>Prymnesiophyceae</taxon>
        <taxon>Isochrysidales</taxon>
        <taxon>Noelaerhabdaceae</taxon>
        <taxon>Emiliania</taxon>
    </lineage>
</organism>
<dbReference type="PaxDb" id="2903-EOD38431"/>
<reference evidence="1" key="2">
    <citation type="submission" date="2024-10" db="UniProtKB">
        <authorList>
            <consortium name="EnsemblProtists"/>
        </authorList>
    </citation>
    <scope>IDENTIFICATION</scope>
</reference>
<proteinExistence type="predicted"/>
<evidence type="ECO:0000313" key="1">
    <source>
        <dbReference type="EnsemblProtists" id="EOD38431"/>
    </source>
</evidence>
<accession>A0A0D3KRP6</accession>
<dbReference type="AlphaFoldDB" id="A0A0D3KRP6"/>
<name>A0A0D3KRP6_EMIH1</name>
<dbReference type="KEGG" id="ehx:EMIHUDRAFT_440099"/>
<dbReference type="HOGENOM" id="CLU_566769_0_0_1"/>
<reference evidence="2" key="1">
    <citation type="journal article" date="2013" name="Nature">
        <title>Pan genome of the phytoplankton Emiliania underpins its global distribution.</title>
        <authorList>
            <person name="Read B.A."/>
            <person name="Kegel J."/>
            <person name="Klute M.J."/>
            <person name="Kuo A."/>
            <person name="Lefebvre S.C."/>
            <person name="Maumus F."/>
            <person name="Mayer C."/>
            <person name="Miller J."/>
            <person name="Monier A."/>
            <person name="Salamov A."/>
            <person name="Young J."/>
            <person name="Aguilar M."/>
            <person name="Claverie J.M."/>
            <person name="Frickenhaus S."/>
            <person name="Gonzalez K."/>
            <person name="Herman E.K."/>
            <person name="Lin Y.C."/>
            <person name="Napier J."/>
            <person name="Ogata H."/>
            <person name="Sarno A.F."/>
            <person name="Shmutz J."/>
            <person name="Schroeder D."/>
            <person name="de Vargas C."/>
            <person name="Verret F."/>
            <person name="von Dassow P."/>
            <person name="Valentin K."/>
            <person name="Van de Peer Y."/>
            <person name="Wheeler G."/>
            <person name="Dacks J.B."/>
            <person name="Delwiche C.F."/>
            <person name="Dyhrman S.T."/>
            <person name="Glockner G."/>
            <person name="John U."/>
            <person name="Richards T."/>
            <person name="Worden A.Z."/>
            <person name="Zhang X."/>
            <person name="Grigoriev I.V."/>
            <person name="Allen A.E."/>
            <person name="Bidle K."/>
            <person name="Borodovsky M."/>
            <person name="Bowler C."/>
            <person name="Brownlee C."/>
            <person name="Cock J.M."/>
            <person name="Elias M."/>
            <person name="Gladyshev V.N."/>
            <person name="Groth M."/>
            <person name="Guda C."/>
            <person name="Hadaegh A."/>
            <person name="Iglesias-Rodriguez M.D."/>
            <person name="Jenkins J."/>
            <person name="Jones B.M."/>
            <person name="Lawson T."/>
            <person name="Leese F."/>
            <person name="Lindquist E."/>
            <person name="Lobanov A."/>
            <person name="Lomsadze A."/>
            <person name="Malik S.B."/>
            <person name="Marsh M.E."/>
            <person name="Mackinder L."/>
            <person name="Mock T."/>
            <person name="Mueller-Roeber B."/>
            <person name="Pagarete A."/>
            <person name="Parker M."/>
            <person name="Probert I."/>
            <person name="Quesneville H."/>
            <person name="Raines C."/>
            <person name="Rensing S.A."/>
            <person name="Riano-Pachon D.M."/>
            <person name="Richier S."/>
            <person name="Rokitta S."/>
            <person name="Shiraiwa Y."/>
            <person name="Soanes D.M."/>
            <person name="van der Giezen M."/>
            <person name="Wahlund T.M."/>
            <person name="Williams B."/>
            <person name="Wilson W."/>
            <person name="Wolfe G."/>
            <person name="Wurch L.L."/>
        </authorList>
    </citation>
    <scope>NUCLEOTIDE SEQUENCE</scope>
</reference>
<dbReference type="RefSeq" id="XP_005790860.1">
    <property type="nucleotide sequence ID" value="XM_005790803.1"/>
</dbReference>
<dbReference type="Proteomes" id="UP000013827">
    <property type="component" value="Unassembled WGS sequence"/>
</dbReference>
<evidence type="ECO:0000313" key="2">
    <source>
        <dbReference type="Proteomes" id="UP000013827"/>
    </source>
</evidence>
<dbReference type="EnsemblProtists" id="EOD38431">
    <property type="protein sequence ID" value="EOD38431"/>
    <property type="gene ID" value="EMIHUDRAFT_440099"/>
</dbReference>
<sequence length="482" mass="51293">MTFPRCWERARLASNPPAMLGAGNPRTHDASWLDSASALKGAKAADAVFARKAFGAAGLALVPTVKLRNAYEFQASTGGQTDYKPFDGKCPDYHEAAITFLASSPVPEPRFPGAKIGTDASYALENGASVGVLDIHAPMSAALKQHLMVAISANPPPGNPPPASLINFLRERSLPPKARGKFGEAQALASFMQRVGLEAAKSASSEADRAYHDAAASTAAAQAAVAAAGRRAAEHLEQAARAAGAEARSANPALTDEGELRVRAEVAASLSDLQVAQAKQVHSLNDAPALPPGGGLHVRPGPRRAPVPTVPGQPPPTHFDMQVRTPGAAFPARGIPPRDEREEFKTVSASAAWNCRDPGGATRAELAYVRMEIYATPAEEAAWKAEEVEHLFLQIVDPSGRHHLVVAPAWRMAQLGANYNASDSFTLYSRCLLDENGVPYGTPPGSSAGDYPNPPFHSTHTDQLLKRLVYEYGFVYVTWWEY</sequence>